<dbReference type="InterPro" id="IPR041588">
    <property type="entry name" value="Integrase_H2C2"/>
</dbReference>
<evidence type="ECO:0000313" key="3">
    <source>
        <dbReference type="Proteomes" id="UP001458880"/>
    </source>
</evidence>
<proteinExistence type="predicted"/>
<sequence length="186" mass="21793">MTYTTRQTILAAARKKLPGLKDEDFKDHLANWFRHANQRLSRDNGPLQLDLEQFWYRNRMMTNFIPSSISVREQLRSKDYDYKLEHRNGKNMLHADALSRQILILNDNTMEKNLALKQDLLFVVPSSMQAQVINLYHDNMVVPSSMQAQVINLYHDNMGHLGINKTVDLIMKTLVPKFSGYHKELY</sequence>
<dbReference type="Proteomes" id="UP001458880">
    <property type="component" value="Unassembled WGS sequence"/>
</dbReference>
<organism evidence="2 3">
    <name type="scientific">Popillia japonica</name>
    <name type="common">Japanese beetle</name>
    <dbReference type="NCBI Taxonomy" id="7064"/>
    <lineage>
        <taxon>Eukaryota</taxon>
        <taxon>Metazoa</taxon>
        <taxon>Ecdysozoa</taxon>
        <taxon>Arthropoda</taxon>
        <taxon>Hexapoda</taxon>
        <taxon>Insecta</taxon>
        <taxon>Pterygota</taxon>
        <taxon>Neoptera</taxon>
        <taxon>Endopterygota</taxon>
        <taxon>Coleoptera</taxon>
        <taxon>Polyphaga</taxon>
        <taxon>Scarabaeiformia</taxon>
        <taxon>Scarabaeidae</taxon>
        <taxon>Rutelinae</taxon>
        <taxon>Popillia</taxon>
    </lineage>
</organism>
<protein>
    <submittedName>
        <fullName evidence="2">Integrase zinc binding domain</fullName>
    </submittedName>
</protein>
<keyword evidence="3" id="KW-1185">Reference proteome</keyword>
<evidence type="ECO:0000313" key="2">
    <source>
        <dbReference type="EMBL" id="KAK9753293.1"/>
    </source>
</evidence>
<dbReference type="Gene3D" id="1.10.340.70">
    <property type="match status" value="1"/>
</dbReference>
<comment type="caution">
    <text evidence="2">The sequence shown here is derived from an EMBL/GenBank/DDBJ whole genome shotgun (WGS) entry which is preliminary data.</text>
</comment>
<name>A0AAW1N496_POPJA</name>
<accession>A0AAW1N496</accession>
<dbReference type="AlphaFoldDB" id="A0AAW1N496"/>
<gene>
    <name evidence="2" type="ORF">QE152_g3552</name>
</gene>
<evidence type="ECO:0000259" key="1">
    <source>
        <dbReference type="Pfam" id="PF17921"/>
    </source>
</evidence>
<dbReference type="EMBL" id="JASPKY010000014">
    <property type="protein sequence ID" value="KAK9753293.1"/>
    <property type="molecule type" value="Genomic_DNA"/>
</dbReference>
<reference evidence="2 3" key="1">
    <citation type="journal article" date="2024" name="BMC Genomics">
        <title>De novo assembly and annotation of Popillia japonica's genome with initial clues to its potential as an invasive pest.</title>
        <authorList>
            <person name="Cucini C."/>
            <person name="Boschi S."/>
            <person name="Funari R."/>
            <person name="Cardaioli E."/>
            <person name="Iannotti N."/>
            <person name="Marturano G."/>
            <person name="Paoli F."/>
            <person name="Bruttini M."/>
            <person name="Carapelli A."/>
            <person name="Frati F."/>
            <person name="Nardi F."/>
        </authorList>
    </citation>
    <scope>NUCLEOTIDE SEQUENCE [LARGE SCALE GENOMIC DNA]</scope>
    <source>
        <strain evidence="2">DMR45628</strain>
    </source>
</reference>
<feature type="domain" description="Integrase zinc-binding" evidence="1">
    <location>
        <begin position="142"/>
        <end position="172"/>
    </location>
</feature>
<dbReference type="Pfam" id="PF17921">
    <property type="entry name" value="Integrase_H2C2"/>
    <property type="match status" value="1"/>
</dbReference>